<sequence>MRIERLDLLRYGRFTDTSLVFPEGQSDVHIVFGPNEAGKSTSLAAFEDLLFGVPHNSPYNFIHDYASMRVGGVLQHGQASLEVRRRKGNKDTLLGPDELPLPAGESALAAFLGGADQTFFTRMFSLNHERLARGGREILEAKDEVGQTLFSAGSGVAGLHDQIAALVKEAGALWGPRRAGHRKYYQALDALDEADKELRAHTITANKWYEAKQALDAAKDAYAELEKDIESRSAEQRKLNRIRRVYRLVHKLSVFEEESASLGDVKLLPEDAGMRLETAMRGEANARSRIEELTGHLELAKTERADLVCDEAFLRRTEDIEQLHKQRIEVQKEKVDLPKRRAELEVAETRLRTLAEELGWYADDIDTVLSRLPQRAKVGAARTLLTSRGEWVSAVDSANTALDEANAELRELKRDLEDSQSALDVTMLAAAIRAARELGDIGSRIRAAEMEVEDNQAAAERALKPLRPQVAGEQALAEMPVPPRRVVQEHRDAVHSLDKEVRSCNERVRIAEKDIVQWRQAHDEMARDEDVVPSEKLAQERERRELGWTLVRRHYIEGNTVSEEEITAFSENAQALPETYENAVAAADHLADQRFENAQAAGKMAAIARQIEVQQGLLNTLHEEKEELETKKCHFDSEWAELWSEAPLEPLAPDFMLSWLDARNEVFEIIGRRERAHSQVAALQKEEADTRAPILDELAALGADTEGLKDQPLRMLLEAAAAVQQLHEKKAESRTALEARLRKLEADQDRKTAALEKAEAAWRKWEDEWKEACKALDLAATAAPGAVADQLETIEEMRSLAKDIAQLRHEHIGKIERDIESFAAAVESLLSAVATDLAASEPNAAVVALESRLDDTRRIRDQQVEKNKAIASLEKRIEEWEMTAREARDTLRELQNISGVEDIDQLKDAIVKSRRKRELGAAQAELRKTLTKEGDDLPLPDLNAECEGVDLDEIAAREQTLQTELDDLRRRLTKATEERANARQAFEAIGGDHRAAHAAAARQEALASMRDCAEKFVRVRTAATLLQWAIDRYRREKQAPLLKRAGQMFAMLTSNSFSDLRVEYDEQDRAHLAGIRPDDTTVSVDGMSDGTADQLYLALRLASIDEYLSRAHPLPFVADDLFINFDDTRAAAGFEVLAELGCKTQVLFFTHHRHLVDVARSILGQSINVVTLGEDKVATAV</sequence>
<dbReference type="InterPro" id="IPR027417">
    <property type="entry name" value="P-loop_NTPase"/>
</dbReference>
<proteinExistence type="predicted"/>
<evidence type="ECO:0000256" key="1">
    <source>
        <dbReference type="SAM" id="Coils"/>
    </source>
</evidence>
<dbReference type="PANTHER" id="PTHR41259">
    <property type="entry name" value="DOUBLE-STRAND BREAK REPAIR RAD50 ATPASE, PUTATIVE-RELATED"/>
    <property type="match status" value="1"/>
</dbReference>
<dbReference type="Pfam" id="PF13514">
    <property type="entry name" value="AAA_27"/>
    <property type="match status" value="1"/>
</dbReference>
<protein>
    <recommendedName>
        <fullName evidence="2">YhaN AAA domain-containing protein</fullName>
    </recommendedName>
</protein>
<dbReference type="RefSeq" id="WP_005004068.1">
    <property type="nucleotide sequence ID" value="NZ_CH672427.1"/>
</dbReference>
<keyword evidence="1" id="KW-0175">Coiled coil</keyword>
<reference evidence="3 4" key="1">
    <citation type="submission" date="2006-02" db="EMBL/GenBank/DDBJ databases">
        <authorList>
            <person name="Waterbury J."/>
            <person name="Ferriera S."/>
            <person name="Johnson J."/>
            <person name="Kravitz S."/>
            <person name="Halpern A."/>
            <person name="Remington K."/>
            <person name="Beeson K."/>
            <person name="Tran B."/>
            <person name="Rogers Y.-H."/>
            <person name="Friedman R."/>
            <person name="Venter J.C."/>
        </authorList>
    </citation>
    <scope>NUCLEOTIDE SEQUENCE [LARGE SCALE GENOMIC DNA]</scope>
    <source>
        <strain evidence="3 4">Nb-231</strain>
    </source>
</reference>
<evidence type="ECO:0000313" key="3">
    <source>
        <dbReference type="EMBL" id="EAR23126.1"/>
    </source>
</evidence>
<keyword evidence="4" id="KW-1185">Reference proteome</keyword>
<organism evidence="3 4">
    <name type="scientific">Nitrococcus mobilis Nb-231</name>
    <dbReference type="NCBI Taxonomy" id="314278"/>
    <lineage>
        <taxon>Bacteria</taxon>
        <taxon>Pseudomonadati</taxon>
        <taxon>Pseudomonadota</taxon>
        <taxon>Gammaproteobacteria</taxon>
        <taxon>Chromatiales</taxon>
        <taxon>Ectothiorhodospiraceae</taxon>
        <taxon>Nitrococcus</taxon>
    </lineage>
</organism>
<dbReference type="eggNOG" id="COG1196">
    <property type="taxonomic scope" value="Bacteria"/>
</dbReference>
<dbReference type="InterPro" id="IPR038734">
    <property type="entry name" value="YhaN_AAA"/>
</dbReference>
<dbReference type="SUPFAM" id="SSF52540">
    <property type="entry name" value="P-loop containing nucleoside triphosphate hydrolases"/>
    <property type="match status" value="1"/>
</dbReference>
<accession>A4BLD8</accession>
<dbReference type="EMBL" id="AAOF01000001">
    <property type="protein sequence ID" value="EAR23126.1"/>
    <property type="molecule type" value="Genomic_DNA"/>
</dbReference>
<feature type="coiled-coil region" evidence="1">
    <location>
        <begin position="727"/>
        <end position="761"/>
    </location>
</feature>
<evidence type="ECO:0000313" key="4">
    <source>
        <dbReference type="Proteomes" id="UP000003374"/>
    </source>
</evidence>
<dbReference type="Gene3D" id="3.40.50.300">
    <property type="entry name" value="P-loop containing nucleotide triphosphate hydrolases"/>
    <property type="match status" value="2"/>
</dbReference>
<gene>
    <name evidence="3" type="ORF">NB231_14938</name>
</gene>
<dbReference type="HOGENOM" id="CLU_006135_0_0_6"/>
<dbReference type="OrthoDB" id="9789562at2"/>
<feature type="coiled-coil region" evidence="1">
    <location>
        <begin position="395"/>
        <end position="422"/>
    </location>
</feature>
<dbReference type="Proteomes" id="UP000003374">
    <property type="component" value="Unassembled WGS sequence"/>
</dbReference>
<feature type="coiled-coil region" evidence="1">
    <location>
        <begin position="951"/>
        <end position="985"/>
    </location>
</feature>
<dbReference type="AlphaFoldDB" id="A4BLD8"/>
<feature type="domain" description="YhaN AAA" evidence="2">
    <location>
        <begin position="1"/>
        <end position="208"/>
    </location>
</feature>
<evidence type="ECO:0000259" key="2">
    <source>
        <dbReference type="Pfam" id="PF13514"/>
    </source>
</evidence>
<comment type="caution">
    <text evidence="3">The sequence shown here is derived from an EMBL/GenBank/DDBJ whole genome shotgun (WGS) entry which is preliminary data.</text>
</comment>
<name>A4BLD8_9GAMM</name>
<dbReference type="PANTHER" id="PTHR41259:SF1">
    <property type="entry name" value="DOUBLE-STRAND BREAK REPAIR RAD50 ATPASE, PUTATIVE-RELATED"/>
    <property type="match status" value="1"/>
</dbReference>
<dbReference type="eggNOG" id="COG4717">
    <property type="taxonomic scope" value="Bacteria"/>
</dbReference>
<dbReference type="STRING" id="314278.NB231_14938"/>
<feature type="coiled-coil region" evidence="1">
    <location>
        <begin position="863"/>
        <end position="897"/>
    </location>
</feature>